<dbReference type="GO" id="GO:0000166">
    <property type="term" value="F:nucleotide binding"/>
    <property type="evidence" value="ECO:0007669"/>
    <property type="project" value="InterPro"/>
</dbReference>
<dbReference type="InterPro" id="IPR042087">
    <property type="entry name" value="DNA_pol_B_thumb"/>
</dbReference>
<dbReference type="InterPro" id="IPR012337">
    <property type="entry name" value="RNaseH-like_sf"/>
</dbReference>
<feature type="domain" description="C4-type zinc-finger of DNA polymerase delta" evidence="24">
    <location>
        <begin position="1108"/>
        <end position="1180"/>
    </location>
</feature>
<dbReference type="GO" id="GO:0003677">
    <property type="term" value="F:DNA binding"/>
    <property type="evidence" value="ECO:0007669"/>
    <property type="project" value="UniProtKB-KW"/>
</dbReference>
<dbReference type="Pfam" id="PF14260">
    <property type="entry name" value="zf-C4pol"/>
    <property type="match status" value="1"/>
</dbReference>
<evidence type="ECO:0000256" key="3">
    <source>
        <dbReference type="ARBA" id="ARBA00005755"/>
    </source>
</evidence>
<dbReference type="SUPFAM" id="SSF56672">
    <property type="entry name" value="DNA/RNA polymerases"/>
    <property type="match status" value="1"/>
</dbReference>
<evidence type="ECO:0000256" key="14">
    <source>
        <dbReference type="ARBA" id="ARBA00022932"/>
    </source>
</evidence>
<dbReference type="InterPro" id="IPR006134">
    <property type="entry name" value="DNA-dir_DNA_pol_B_multi_dom"/>
</dbReference>
<evidence type="ECO:0000313" key="25">
    <source>
        <dbReference type="EMBL" id="VEU37972.1"/>
    </source>
</evidence>
<evidence type="ECO:0000256" key="16">
    <source>
        <dbReference type="ARBA" id="ARBA00023014"/>
    </source>
</evidence>
<feature type="domain" description="DNA-directed DNA polymerase family B multifunctional" evidence="22">
    <location>
        <begin position="626"/>
        <end position="1069"/>
    </location>
</feature>
<comment type="cofactor">
    <cofactor evidence="1 20">
        <name>[4Fe-4S] cluster</name>
        <dbReference type="ChEBI" id="CHEBI:49883"/>
    </cofactor>
</comment>
<comment type="subcellular location">
    <subcellularLocation>
        <location evidence="2 20">Nucleus</location>
    </subcellularLocation>
</comment>
<evidence type="ECO:0000256" key="15">
    <source>
        <dbReference type="ARBA" id="ARBA00023004"/>
    </source>
</evidence>
<dbReference type="PRINTS" id="PR00106">
    <property type="entry name" value="DNAPOLB"/>
</dbReference>
<feature type="domain" description="DNA-directed DNA polymerase family B exonuclease" evidence="23">
    <location>
        <begin position="318"/>
        <end position="562"/>
    </location>
</feature>
<keyword evidence="4 20" id="KW-0004">4Fe-4S</keyword>
<evidence type="ECO:0000259" key="22">
    <source>
        <dbReference type="Pfam" id="PF00136"/>
    </source>
</evidence>
<feature type="compositionally biased region" description="Basic and acidic residues" evidence="21">
    <location>
        <begin position="88"/>
        <end position="105"/>
    </location>
</feature>
<keyword evidence="10 20" id="KW-0863">Zinc-finger</keyword>
<dbReference type="GO" id="GO:0045004">
    <property type="term" value="P:DNA replication proofreading"/>
    <property type="evidence" value="ECO:0007669"/>
    <property type="project" value="TreeGrafter"/>
</dbReference>
<organism evidence="25 26">
    <name type="scientific">Pseudo-nitzschia multistriata</name>
    <dbReference type="NCBI Taxonomy" id="183589"/>
    <lineage>
        <taxon>Eukaryota</taxon>
        <taxon>Sar</taxon>
        <taxon>Stramenopiles</taxon>
        <taxon>Ochrophyta</taxon>
        <taxon>Bacillariophyta</taxon>
        <taxon>Bacillariophyceae</taxon>
        <taxon>Bacillariophycidae</taxon>
        <taxon>Bacillariales</taxon>
        <taxon>Bacillariaceae</taxon>
        <taxon>Pseudo-nitzschia</taxon>
    </lineage>
</organism>
<dbReference type="NCBIfam" id="TIGR00592">
    <property type="entry name" value="pol2"/>
    <property type="match status" value="1"/>
</dbReference>
<protein>
    <recommendedName>
        <fullName evidence="20">DNA polymerase</fullName>
        <ecNumber evidence="20">2.7.7.7</ecNumber>
    </recommendedName>
</protein>
<keyword evidence="16 20" id="KW-0411">Iron-sulfur</keyword>
<dbReference type="Pfam" id="PF03104">
    <property type="entry name" value="DNA_pol_B_exo1"/>
    <property type="match status" value="1"/>
</dbReference>
<evidence type="ECO:0000256" key="6">
    <source>
        <dbReference type="ARBA" id="ARBA00022695"/>
    </source>
</evidence>
<comment type="catalytic activity">
    <reaction evidence="19 20">
        <text>DNA(n) + a 2'-deoxyribonucleoside 5'-triphosphate = DNA(n+1) + diphosphate</text>
        <dbReference type="Rhea" id="RHEA:22508"/>
        <dbReference type="Rhea" id="RHEA-COMP:17339"/>
        <dbReference type="Rhea" id="RHEA-COMP:17340"/>
        <dbReference type="ChEBI" id="CHEBI:33019"/>
        <dbReference type="ChEBI" id="CHEBI:61560"/>
        <dbReference type="ChEBI" id="CHEBI:173112"/>
        <dbReference type="EC" id="2.7.7.7"/>
    </reaction>
</comment>
<dbReference type="InterPro" id="IPR036397">
    <property type="entry name" value="RNaseH_sf"/>
</dbReference>
<dbReference type="InterPro" id="IPR006172">
    <property type="entry name" value="DNA-dir_DNA_pol_B"/>
</dbReference>
<dbReference type="Proteomes" id="UP000291116">
    <property type="component" value="Unassembled WGS sequence"/>
</dbReference>
<evidence type="ECO:0000256" key="20">
    <source>
        <dbReference type="RuleBase" id="RU000442"/>
    </source>
</evidence>
<dbReference type="FunFam" id="1.10.287.690:FF:000001">
    <property type="entry name" value="DNA polymerase"/>
    <property type="match status" value="1"/>
</dbReference>
<dbReference type="Gene3D" id="3.90.1600.10">
    <property type="entry name" value="Palm domain of DNA polymerase"/>
    <property type="match status" value="1"/>
</dbReference>
<dbReference type="CDD" id="cd05777">
    <property type="entry name" value="DNA_polB_delta_exo"/>
    <property type="match status" value="1"/>
</dbReference>
<evidence type="ECO:0000256" key="21">
    <source>
        <dbReference type="SAM" id="MobiDB-lite"/>
    </source>
</evidence>
<evidence type="ECO:0000256" key="1">
    <source>
        <dbReference type="ARBA" id="ARBA00001966"/>
    </source>
</evidence>
<keyword evidence="5 20" id="KW-0808">Transferase</keyword>
<evidence type="ECO:0000256" key="10">
    <source>
        <dbReference type="ARBA" id="ARBA00022771"/>
    </source>
</evidence>
<evidence type="ECO:0000256" key="18">
    <source>
        <dbReference type="ARBA" id="ARBA00023242"/>
    </source>
</evidence>
<dbReference type="GO" id="GO:0008270">
    <property type="term" value="F:zinc ion binding"/>
    <property type="evidence" value="ECO:0007669"/>
    <property type="project" value="UniProtKB-KW"/>
</dbReference>
<dbReference type="InterPro" id="IPR025687">
    <property type="entry name" value="Znf-C4pol"/>
</dbReference>
<dbReference type="PROSITE" id="PS00116">
    <property type="entry name" value="DNA_POLYMERASE_B"/>
    <property type="match status" value="1"/>
</dbReference>
<dbReference type="EC" id="2.7.7.7" evidence="20"/>
<dbReference type="Pfam" id="PF00136">
    <property type="entry name" value="DNA_pol_B"/>
    <property type="match status" value="1"/>
</dbReference>
<keyword evidence="13" id="KW-0269">Exonuclease</keyword>
<dbReference type="GO" id="GO:0006287">
    <property type="term" value="P:base-excision repair, gap-filling"/>
    <property type="evidence" value="ECO:0007669"/>
    <property type="project" value="TreeGrafter"/>
</dbReference>
<dbReference type="OrthoDB" id="2414538at2759"/>
<evidence type="ECO:0000256" key="2">
    <source>
        <dbReference type="ARBA" id="ARBA00004123"/>
    </source>
</evidence>
<dbReference type="AlphaFoldDB" id="A0A448Z7E9"/>
<keyword evidence="9 20" id="KW-0479">Metal-binding</keyword>
<dbReference type="InterPro" id="IPR006133">
    <property type="entry name" value="DNA-dir_DNA_pol_B_exonuc"/>
</dbReference>
<keyword evidence="11" id="KW-0378">Hydrolase</keyword>
<dbReference type="CDD" id="cd05533">
    <property type="entry name" value="POLBc_delta"/>
    <property type="match status" value="1"/>
</dbReference>
<evidence type="ECO:0000256" key="12">
    <source>
        <dbReference type="ARBA" id="ARBA00022833"/>
    </source>
</evidence>
<evidence type="ECO:0000256" key="17">
    <source>
        <dbReference type="ARBA" id="ARBA00023125"/>
    </source>
</evidence>
<dbReference type="SMART" id="SM00486">
    <property type="entry name" value="POLBc"/>
    <property type="match status" value="1"/>
</dbReference>
<dbReference type="Gene3D" id="2.40.50.730">
    <property type="match status" value="2"/>
</dbReference>
<evidence type="ECO:0000256" key="8">
    <source>
        <dbReference type="ARBA" id="ARBA00022722"/>
    </source>
</evidence>
<dbReference type="PANTHER" id="PTHR10322:SF23">
    <property type="entry name" value="DNA POLYMERASE DELTA CATALYTIC SUBUNIT"/>
    <property type="match status" value="1"/>
</dbReference>
<dbReference type="GO" id="GO:0006297">
    <property type="term" value="P:nucleotide-excision repair, DNA gap filling"/>
    <property type="evidence" value="ECO:0007669"/>
    <property type="project" value="TreeGrafter"/>
</dbReference>
<dbReference type="Gene3D" id="1.10.287.690">
    <property type="entry name" value="Helix hairpin bin"/>
    <property type="match status" value="1"/>
</dbReference>
<dbReference type="InterPro" id="IPR017964">
    <property type="entry name" value="DNA-dir_DNA_pol_B_CS"/>
</dbReference>
<feature type="compositionally biased region" description="Low complexity" evidence="21">
    <location>
        <begin position="54"/>
        <end position="70"/>
    </location>
</feature>
<dbReference type="InterPro" id="IPR023211">
    <property type="entry name" value="DNA_pol_palm_dom_sf"/>
</dbReference>
<evidence type="ECO:0000313" key="26">
    <source>
        <dbReference type="Proteomes" id="UP000291116"/>
    </source>
</evidence>
<evidence type="ECO:0000256" key="11">
    <source>
        <dbReference type="ARBA" id="ARBA00022801"/>
    </source>
</evidence>
<dbReference type="InterPro" id="IPR043502">
    <property type="entry name" value="DNA/RNA_pol_sf"/>
</dbReference>
<keyword evidence="6 20" id="KW-0548">Nucleotidyltransferase</keyword>
<dbReference type="FunFam" id="3.30.420.10:FF:000004">
    <property type="entry name" value="DNA polymerase"/>
    <property type="match status" value="1"/>
</dbReference>
<proteinExistence type="inferred from homology"/>
<evidence type="ECO:0000259" key="24">
    <source>
        <dbReference type="Pfam" id="PF14260"/>
    </source>
</evidence>
<gene>
    <name evidence="25" type="ORF">PSNMU_V1.4_AUG-EV-PASAV3_0048050</name>
</gene>
<evidence type="ECO:0000256" key="19">
    <source>
        <dbReference type="ARBA" id="ARBA00049244"/>
    </source>
</evidence>
<dbReference type="FunFam" id="1.10.132.60:FF:000001">
    <property type="entry name" value="DNA polymerase"/>
    <property type="match status" value="1"/>
</dbReference>
<sequence>MTTPSTRAAPMELESIHADCNSKDAGSLLRTGAKRIRGGGGVYNPYTAKKKTKPSSSGGSGSNPYSNPNKTSQGASGGGDHEEDLIDDYYHEEHEHEHEHEHEDALPEDEPHEPMEPNPAEDGPTTAALPFFSDVTEATFQRWQRPPNDCRDNSRDLSLQWLDMDMIGGTALRENPSELEPGRRVVGAAEGQVPIIRAFGVTEAGNSATVFVHGFTPYGYFALPQGSSFDHTEENLARIRLYLNSRLEGQARGGKLHEYCFAVSYETGYKSIMGYESPHTHFFRVVVAMPTLIPTLKRIMEDGVDLPGVETPEGNEYSAFECNVPFVLRYMIDHEISGAGWITLPKKTYQLRDPSRRKTNSQVEVDITYRDIISRKPEGEWNKIAPLRTLSFDIECQGRKGYFPEAEKDPVIQIANAVTVYGEKTPMVQNVFTLKGCLPIVGAQVISSDNEVDMLMKWRAFLEACDPDVITGYNVQNFDIPYLLDRAETLGKGKYGNQTIKGFAQWGRILNSKAKMKETTFQSAAYGKRNNIETTIEGRVIFDMLPYMQRNHKLSSYSLNSVCAEFLGQQKEDVHHSIISDLQNGSDEDRHRLAVYCLKDAVLPQRLMDKLSVMVNYVEMARVTGVPMSFLISRGQQIKVLSMILRKCRNEKLLVPTLKKGGFNPDDANYEGATVLDPIKNYYQVPIATLDFASLYPSIMQAYNLCYSTLIGPKEVHRYDPEIYKKSANGHVFVHSTVKKGILPTILSELLAARKRAKKDMKNAPTEFERAVQNGRQLALKISANSVYGFTGATVGQLPCVPIASSTTSYGRELLEKTKEYVEKNYTVANGYKHDAQVVYGDTDSVMVKFGTKTVEETFPLAIEAAEKCSKIFPSPILLEFEKVYFPYLLMNKKRYAGLMYTRPDKYDKMDQKGLETVRRDNCALVRDVIQTSLDKILIEQDVEGAIGYVKKQISDLLQNKMDISRLVITKSLNKGAEYALGIGGKKEDYKVKQAHVELAARMKKRDAGSAPQMGDRVPYVIITGAKGASTYERGEDPIYVLENGLAIDCKWYLSNQLSKPLTRIFEPIIEDVTKSLLQGEHTRKIFIPTPAARKGSLMMFAVKTAKCIGCKAPVNSKNGYLCKHCSPRQAEIYLEKLECLRVAEKSYDELWSTAQKIHNSFHSDIMCTGDGCACQFYRRKKVQADIRLAQEVLDKFGR</sequence>
<keyword evidence="7 20" id="KW-0235">DNA replication</keyword>
<name>A0A448Z7E9_9STRA</name>
<dbReference type="GO" id="GO:0003887">
    <property type="term" value="F:DNA-directed DNA polymerase activity"/>
    <property type="evidence" value="ECO:0007669"/>
    <property type="project" value="UniProtKB-KW"/>
</dbReference>
<keyword evidence="8" id="KW-0540">Nuclease</keyword>
<keyword evidence="26" id="KW-1185">Reference proteome</keyword>
<dbReference type="Gene3D" id="3.30.420.10">
    <property type="entry name" value="Ribonuclease H-like superfamily/Ribonuclease H"/>
    <property type="match status" value="1"/>
</dbReference>
<dbReference type="SUPFAM" id="SSF53098">
    <property type="entry name" value="Ribonuclease H-like"/>
    <property type="match status" value="1"/>
</dbReference>
<keyword evidence="15 20" id="KW-0408">Iron</keyword>
<evidence type="ECO:0000256" key="4">
    <source>
        <dbReference type="ARBA" id="ARBA00022485"/>
    </source>
</evidence>
<evidence type="ECO:0000256" key="13">
    <source>
        <dbReference type="ARBA" id="ARBA00022839"/>
    </source>
</evidence>
<dbReference type="InterPro" id="IPR050240">
    <property type="entry name" value="DNA_pol_type-B"/>
</dbReference>
<keyword evidence="18 20" id="KW-0539">Nucleus</keyword>
<keyword evidence="17 20" id="KW-0238">DNA-binding</keyword>
<reference evidence="25 26" key="1">
    <citation type="submission" date="2019-01" db="EMBL/GenBank/DDBJ databases">
        <authorList>
            <person name="Ferrante I. M."/>
        </authorList>
    </citation>
    <scope>NUCLEOTIDE SEQUENCE [LARGE SCALE GENOMIC DNA]</scope>
    <source>
        <strain evidence="25 26">B856</strain>
    </source>
</reference>
<comment type="similarity">
    <text evidence="3 20">Belongs to the DNA polymerase type-B family.</text>
</comment>
<evidence type="ECO:0000256" key="5">
    <source>
        <dbReference type="ARBA" id="ARBA00022679"/>
    </source>
</evidence>
<feature type="region of interest" description="Disordered" evidence="21">
    <location>
        <begin position="20"/>
        <end position="128"/>
    </location>
</feature>
<dbReference type="Gene3D" id="1.10.132.60">
    <property type="entry name" value="DNA polymerase family B, C-terminal domain"/>
    <property type="match status" value="1"/>
</dbReference>
<dbReference type="EMBL" id="CAACVS010000148">
    <property type="protein sequence ID" value="VEU37972.1"/>
    <property type="molecule type" value="Genomic_DNA"/>
</dbReference>
<evidence type="ECO:0000256" key="9">
    <source>
        <dbReference type="ARBA" id="ARBA00022723"/>
    </source>
</evidence>
<dbReference type="GO" id="GO:0008296">
    <property type="term" value="F:3'-5'-DNA exonuclease activity"/>
    <property type="evidence" value="ECO:0007669"/>
    <property type="project" value="TreeGrafter"/>
</dbReference>
<keyword evidence="12 20" id="KW-0862">Zinc</keyword>
<evidence type="ECO:0000256" key="7">
    <source>
        <dbReference type="ARBA" id="ARBA00022705"/>
    </source>
</evidence>
<dbReference type="PANTHER" id="PTHR10322">
    <property type="entry name" value="DNA POLYMERASE CATALYTIC SUBUNIT"/>
    <property type="match status" value="1"/>
</dbReference>
<keyword evidence="14 20" id="KW-0239">DNA-directed DNA polymerase</keyword>
<dbReference type="GO" id="GO:0051539">
    <property type="term" value="F:4 iron, 4 sulfur cluster binding"/>
    <property type="evidence" value="ECO:0007669"/>
    <property type="project" value="UniProtKB-KW"/>
</dbReference>
<accession>A0A448Z7E9</accession>
<dbReference type="GO" id="GO:0043625">
    <property type="term" value="C:delta DNA polymerase complex"/>
    <property type="evidence" value="ECO:0007669"/>
    <property type="project" value="TreeGrafter"/>
</dbReference>
<evidence type="ECO:0000259" key="23">
    <source>
        <dbReference type="Pfam" id="PF03104"/>
    </source>
</evidence>